<name>A0AAP0QBG8_9MAGN</name>
<comment type="caution">
    <text evidence="1">The sequence shown here is derived from an EMBL/GenBank/DDBJ whole genome shotgun (WGS) entry which is preliminary data.</text>
</comment>
<protein>
    <submittedName>
        <fullName evidence="1">Uncharacterized protein</fullName>
    </submittedName>
</protein>
<keyword evidence="2" id="KW-1185">Reference proteome</keyword>
<gene>
    <name evidence="1" type="ORF">Syun_002026</name>
</gene>
<evidence type="ECO:0000313" key="1">
    <source>
        <dbReference type="EMBL" id="KAK9169886.1"/>
    </source>
</evidence>
<dbReference type="EMBL" id="JBBNAF010000001">
    <property type="protein sequence ID" value="KAK9169886.1"/>
    <property type="molecule type" value="Genomic_DNA"/>
</dbReference>
<proteinExistence type="predicted"/>
<dbReference type="Proteomes" id="UP001420932">
    <property type="component" value="Unassembled WGS sequence"/>
</dbReference>
<organism evidence="1 2">
    <name type="scientific">Stephania yunnanensis</name>
    <dbReference type="NCBI Taxonomy" id="152371"/>
    <lineage>
        <taxon>Eukaryota</taxon>
        <taxon>Viridiplantae</taxon>
        <taxon>Streptophyta</taxon>
        <taxon>Embryophyta</taxon>
        <taxon>Tracheophyta</taxon>
        <taxon>Spermatophyta</taxon>
        <taxon>Magnoliopsida</taxon>
        <taxon>Ranunculales</taxon>
        <taxon>Menispermaceae</taxon>
        <taxon>Menispermoideae</taxon>
        <taxon>Cissampelideae</taxon>
        <taxon>Stephania</taxon>
    </lineage>
</organism>
<dbReference type="AlphaFoldDB" id="A0AAP0QBG8"/>
<evidence type="ECO:0000313" key="2">
    <source>
        <dbReference type="Proteomes" id="UP001420932"/>
    </source>
</evidence>
<reference evidence="1 2" key="1">
    <citation type="submission" date="2024-01" db="EMBL/GenBank/DDBJ databases">
        <title>Genome assemblies of Stephania.</title>
        <authorList>
            <person name="Yang L."/>
        </authorList>
    </citation>
    <scope>NUCLEOTIDE SEQUENCE [LARGE SCALE GENOMIC DNA]</scope>
    <source>
        <strain evidence="1">YNDBR</strain>
        <tissue evidence="1">Leaf</tissue>
    </source>
</reference>
<sequence>MRTTSSSRHATPFVRRCWSCVAVQPSTLELRPSRRRRCYSFAISLASIPSLARHRTASRRPRCWSAAAADRPFICWCSVDHSPIVLEARQTLASGATHRRRCQRATVPRCCRWSASSPAPVSWIAGAAVRSLRVVGASVPFTLAATPSPELSSTTTILCHRSSLHLARCLSPFS</sequence>
<accession>A0AAP0QBG8</accession>